<feature type="non-terminal residue" evidence="2">
    <location>
        <position position="76"/>
    </location>
</feature>
<evidence type="ECO:0000313" key="3">
    <source>
        <dbReference type="Proteomes" id="UP000499080"/>
    </source>
</evidence>
<protein>
    <submittedName>
        <fullName evidence="2">Uncharacterized protein</fullName>
    </submittedName>
</protein>
<accession>A0A4Y2B853</accession>
<feature type="compositionally biased region" description="Polar residues" evidence="1">
    <location>
        <begin position="40"/>
        <end position="52"/>
    </location>
</feature>
<feature type="region of interest" description="Disordered" evidence="1">
    <location>
        <begin position="23"/>
        <end position="52"/>
    </location>
</feature>
<proteinExistence type="predicted"/>
<gene>
    <name evidence="2" type="ORF">AVEN_103035_1</name>
</gene>
<dbReference type="Proteomes" id="UP000499080">
    <property type="component" value="Unassembled WGS sequence"/>
</dbReference>
<sequence>MKQMDLETERTFWDRPEKSESWSDYEAGTLPRGHRRSIPSGYNGTDLTPLNRGQVTKRGLCHEAIVGLSHQATMGR</sequence>
<name>A0A4Y2B853_ARAVE</name>
<evidence type="ECO:0000256" key="1">
    <source>
        <dbReference type="SAM" id="MobiDB-lite"/>
    </source>
</evidence>
<comment type="caution">
    <text evidence="2">The sequence shown here is derived from an EMBL/GenBank/DDBJ whole genome shotgun (WGS) entry which is preliminary data.</text>
</comment>
<dbReference type="EMBL" id="BGPR01000059">
    <property type="protein sequence ID" value="GBL88380.1"/>
    <property type="molecule type" value="Genomic_DNA"/>
</dbReference>
<evidence type="ECO:0000313" key="2">
    <source>
        <dbReference type="EMBL" id="GBL88380.1"/>
    </source>
</evidence>
<reference evidence="2 3" key="1">
    <citation type="journal article" date="2019" name="Sci. Rep.">
        <title>Orb-weaving spider Araneus ventricosus genome elucidates the spidroin gene catalogue.</title>
        <authorList>
            <person name="Kono N."/>
            <person name="Nakamura H."/>
            <person name="Ohtoshi R."/>
            <person name="Moran D.A.P."/>
            <person name="Shinohara A."/>
            <person name="Yoshida Y."/>
            <person name="Fujiwara M."/>
            <person name="Mori M."/>
            <person name="Tomita M."/>
            <person name="Arakawa K."/>
        </authorList>
    </citation>
    <scope>NUCLEOTIDE SEQUENCE [LARGE SCALE GENOMIC DNA]</scope>
</reference>
<dbReference type="AlphaFoldDB" id="A0A4Y2B853"/>
<keyword evidence="3" id="KW-1185">Reference proteome</keyword>
<organism evidence="2 3">
    <name type="scientific">Araneus ventricosus</name>
    <name type="common">Orbweaver spider</name>
    <name type="synonym">Epeira ventricosa</name>
    <dbReference type="NCBI Taxonomy" id="182803"/>
    <lineage>
        <taxon>Eukaryota</taxon>
        <taxon>Metazoa</taxon>
        <taxon>Ecdysozoa</taxon>
        <taxon>Arthropoda</taxon>
        <taxon>Chelicerata</taxon>
        <taxon>Arachnida</taxon>
        <taxon>Araneae</taxon>
        <taxon>Araneomorphae</taxon>
        <taxon>Entelegynae</taxon>
        <taxon>Araneoidea</taxon>
        <taxon>Araneidae</taxon>
        <taxon>Araneus</taxon>
    </lineage>
</organism>